<evidence type="ECO:0000313" key="4">
    <source>
        <dbReference type="Proteomes" id="UP001240984"/>
    </source>
</evidence>
<evidence type="ECO:0000256" key="1">
    <source>
        <dbReference type="SAM" id="MobiDB-lite"/>
    </source>
</evidence>
<gene>
    <name evidence="3" type="ORF">J2S43_005982</name>
</gene>
<dbReference type="Proteomes" id="UP001240984">
    <property type="component" value="Unassembled WGS sequence"/>
</dbReference>
<feature type="compositionally biased region" description="Pro residues" evidence="1">
    <location>
        <begin position="268"/>
        <end position="279"/>
    </location>
</feature>
<accession>A0ABT9N1A0</accession>
<dbReference type="EMBL" id="JAUSRA010000001">
    <property type="protein sequence ID" value="MDP9797470.1"/>
    <property type="molecule type" value="Genomic_DNA"/>
</dbReference>
<feature type="transmembrane region" description="Helical" evidence="2">
    <location>
        <begin position="223"/>
        <end position="240"/>
    </location>
</feature>
<reference evidence="3 4" key="1">
    <citation type="submission" date="2023-07" db="EMBL/GenBank/DDBJ databases">
        <title>Sequencing the genomes of 1000 actinobacteria strains.</title>
        <authorList>
            <person name="Klenk H.-P."/>
        </authorList>
    </citation>
    <scope>NUCLEOTIDE SEQUENCE [LARGE SCALE GENOMIC DNA]</scope>
    <source>
        <strain evidence="3 4">DSM 44710</strain>
    </source>
</reference>
<feature type="transmembrane region" description="Helical" evidence="2">
    <location>
        <begin position="99"/>
        <end position="122"/>
    </location>
</feature>
<keyword evidence="2" id="KW-1133">Transmembrane helix</keyword>
<comment type="caution">
    <text evidence="3">The sequence shown here is derived from an EMBL/GenBank/DDBJ whole genome shotgun (WGS) entry which is preliminary data.</text>
</comment>
<sequence>MVRTWLWRISIWVATGTLGAWVADLYVPGFYIDGPLAARVALGCVLAVLTMAVSMGLTIAMLVPLAPLMMIGAQTRIVPALDGDEPLKSEVTAHPVVQAFGSVVIFMLLTAVVTPLSFFLALQGCRLIGIPVGVTGGWPAYFTAALALTAVQASAQSLRPSCLHRRALRIWAVSLLTFLACAAVLWIVAGHHDLPGILLLAAMFISLRLTVPERWGVATQLPADIAAVYVLIWCSGWLTVPVASSAAWAPLLTALAITALTLPLRLLSPPPPPDPPSTPGPGRYRRVGQT</sequence>
<proteinExistence type="predicted"/>
<feature type="transmembrane region" description="Helical" evidence="2">
    <location>
        <begin position="6"/>
        <end position="28"/>
    </location>
</feature>
<keyword evidence="2" id="KW-0812">Transmembrane</keyword>
<name>A0ABT9N1A0_9ACTN</name>
<keyword evidence="4" id="KW-1185">Reference proteome</keyword>
<organism evidence="3 4">
    <name type="scientific">Catenuloplanes nepalensis</name>
    <dbReference type="NCBI Taxonomy" id="587533"/>
    <lineage>
        <taxon>Bacteria</taxon>
        <taxon>Bacillati</taxon>
        <taxon>Actinomycetota</taxon>
        <taxon>Actinomycetes</taxon>
        <taxon>Micromonosporales</taxon>
        <taxon>Micromonosporaceae</taxon>
        <taxon>Catenuloplanes</taxon>
    </lineage>
</organism>
<feature type="region of interest" description="Disordered" evidence="1">
    <location>
        <begin position="268"/>
        <end position="290"/>
    </location>
</feature>
<dbReference type="RefSeq" id="WP_306834844.1">
    <property type="nucleotide sequence ID" value="NZ_JAUSRA010000001.1"/>
</dbReference>
<evidence type="ECO:0000313" key="3">
    <source>
        <dbReference type="EMBL" id="MDP9797470.1"/>
    </source>
</evidence>
<feature type="transmembrane region" description="Helical" evidence="2">
    <location>
        <begin position="168"/>
        <end position="188"/>
    </location>
</feature>
<keyword evidence="2" id="KW-0472">Membrane</keyword>
<feature type="transmembrane region" description="Helical" evidence="2">
    <location>
        <begin position="40"/>
        <end position="63"/>
    </location>
</feature>
<feature type="transmembrane region" description="Helical" evidence="2">
    <location>
        <begin position="194"/>
        <end position="211"/>
    </location>
</feature>
<protein>
    <submittedName>
        <fullName evidence="3">Uncharacterized protein</fullName>
    </submittedName>
</protein>
<evidence type="ECO:0000256" key="2">
    <source>
        <dbReference type="SAM" id="Phobius"/>
    </source>
</evidence>